<dbReference type="AlphaFoldDB" id="A0A6J5CBJ0"/>
<dbReference type="Proteomes" id="UP000494249">
    <property type="component" value="Unassembled WGS sequence"/>
</dbReference>
<keyword evidence="1" id="KW-0732">Signal</keyword>
<evidence type="ECO:0000313" key="2">
    <source>
        <dbReference type="EMBL" id="CAB3732915.1"/>
    </source>
</evidence>
<gene>
    <name evidence="2" type="ORF">LMG22037_05751</name>
</gene>
<evidence type="ECO:0000313" key="3">
    <source>
        <dbReference type="Proteomes" id="UP000494249"/>
    </source>
</evidence>
<organism evidence="2 3">
    <name type="scientific">Paraburkholderia phenoliruptrix</name>
    <dbReference type="NCBI Taxonomy" id="252970"/>
    <lineage>
        <taxon>Bacteria</taxon>
        <taxon>Pseudomonadati</taxon>
        <taxon>Pseudomonadota</taxon>
        <taxon>Betaproteobacteria</taxon>
        <taxon>Burkholderiales</taxon>
        <taxon>Burkholderiaceae</taxon>
        <taxon>Paraburkholderia</taxon>
    </lineage>
</organism>
<dbReference type="RefSeq" id="WP_175145435.1">
    <property type="nucleotide sequence ID" value="NZ_CADFGL010000043.1"/>
</dbReference>
<reference evidence="2 3" key="1">
    <citation type="submission" date="2020-04" db="EMBL/GenBank/DDBJ databases">
        <authorList>
            <person name="De Canck E."/>
        </authorList>
    </citation>
    <scope>NUCLEOTIDE SEQUENCE [LARGE SCALE GENOMIC DNA]</scope>
    <source>
        <strain evidence="2 3">LMG 22037</strain>
    </source>
</reference>
<feature type="chain" id="PRO_5026980661" evidence="1">
    <location>
        <begin position="26"/>
        <end position="109"/>
    </location>
</feature>
<accession>A0A6J5CBJ0</accession>
<feature type="signal peptide" evidence="1">
    <location>
        <begin position="1"/>
        <end position="25"/>
    </location>
</feature>
<evidence type="ECO:0000256" key="1">
    <source>
        <dbReference type="SAM" id="SignalP"/>
    </source>
</evidence>
<dbReference type="EMBL" id="CADIKB010000046">
    <property type="protein sequence ID" value="CAB3732915.1"/>
    <property type="molecule type" value="Genomic_DNA"/>
</dbReference>
<sequence length="109" mass="11680">MASSSRNMTSILMALLIGSAGPAFAQDHMREATLQMQAGQQFAEKLIQNALPIGKTGDFQLALKEGKNWECLVRIRNAAGYGTTVTADAESPERACVKAVLALNEEKAL</sequence>
<proteinExistence type="predicted"/>
<name>A0A6J5CBJ0_9BURK</name>
<protein>
    <submittedName>
        <fullName evidence="2">Uncharacterized protein</fullName>
    </submittedName>
</protein>